<reference evidence="9" key="1">
    <citation type="submission" date="2019-10" db="EMBL/GenBank/DDBJ databases">
        <authorList>
            <person name="Zhang R."/>
            <person name="Pan Y."/>
            <person name="Wang J."/>
            <person name="Ma R."/>
            <person name="Yu S."/>
        </authorList>
    </citation>
    <scope>NUCLEOTIDE SEQUENCE</scope>
    <source>
        <strain evidence="9">LA-IB0</strain>
        <tissue evidence="9">Leaf</tissue>
    </source>
</reference>
<accession>A0AAV6XBC7</accession>
<dbReference type="Gene3D" id="1.20.5.4130">
    <property type="match status" value="1"/>
</dbReference>
<keyword evidence="2" id="KW-0433">Leucine-rich repeat</keyword>
<sequence>MKQQLLFAFKFVAIASAYVFTRSRTPINKRRNPEKAIAVLFLLENLKRTLLYNGQLIRDAKNQVEMLENDINLFKAFLKDAERIRYKDEAVEGLVRRIQELVREGENMIVVYSNQAEENRNWLRIIGVAKEVKVIRAKVKSIYDESRILFASGQIEERRVSSRVENGTELTDMLDVNVWVNKILSFNNLVEIVV</sequence>
<feature type="signal peptide" evidence="7">
    <location>
        <begin position="1"/>
        <end position="17"/>
    </location>
</feature>
<keyword evidence="7" id="KW-0732">Signal</keyword>
<dbReference type="Proteomes" id="UP000826271">
    <property type="component" value="Unassembled WGS sequence"/>
</dbReference>
<evidence type="ECO:0000256" key="6">
    <source>
        <dbReference type="ARBA" id="ARBA00022840"/>
    </source>
</evidence>
<feature type="domain" description="Disease resistance N-terminal" evidence="8">
    <location>
        <begin position="38"/>
        <end position="121"/>
    </location>
</feature>
<keyword evidence="4" id="KW-0547">Nucleotide-binding</keyword>
<dbReference type="InterPro" id="IPR041118">
    <property type="entry name" value="Rx_N"/>
</dbReference>
<evidence type="ECO:0000256" key="7">
    <source>
        <dbReference type="SAM" id="SignalP"/>
    </source>
</evidence>
<keyword evidence="5" id="KW-0611">Plant defense</keyword>
<dbReference type="EMBL" id="WHWC01000007">
    <property type="protein sequence ID" value="KAG8378725.1"/>
    <property type="molecule type" value="Genomic_DNA"/>
</dbReference>
<comment type="caution">
    <text evidence="9">The sequence shown here is derived from an EMBL/GenBank/DDBJ whole genome shotgun (WGS) entry which is preliminary data.</text>
</comment>
<dbReference type="GO" id="GO:0006952">
    <property type="term" value="P:defense response"/>
    <property type="evidence" value="ECO:0007669"/>
    <property type="project" value="UniProtKB-KW"/>
</dbReference>
<dbReference type="GO" id="GO:0005524">
    <property type="term" value="F:ATP binding"/>
    <property type="evidence" value="ECO:0007669"/>
    <property type="project" value="UniProtKB-KW"/>
</dbReference>
<dbReference type="CDD" id="cd14798">
    <property type="entry name" value="RX-CC_like"/>
    <property type="match status" value="1"/>
</dbReference>
<keyword evidence="10" id="KW-1185">Reference proteome</keyword>
<dbReference type="Pfam" id="PF18052">
    <property type="entry name" value="Rx_N"/>
    <property type="match status" value="1"/>
</dbReference>
<evidence type="ECO:0000259" key="8">
    <source>
        <dbReference type="Pfam" id="PF18052"/>
    </source>
</evidence>
<protein>
    <recommendedName>
        <fullName evidence="8">Disease resistance N-terminal domain-containing protein</fullName>
    </recommendedName>
</protein>
<comment type="similarity">
    <text evidence="1">Belongs to the disease resistance NB-LRR family.</text>
</comment>
<evidence type="ECO:0000256" key="3">
    <source>
        <dbReference type="ARBA" id="ARBA00022737"/>
    </source>
</evidence>
<evidence type="ECO:0000256" key="5">
    <source>
        <dbReference type="ARBA" id="ARBA00022821"/>
    </source>
</evidence>
<evidence type="ECO:0000313" key="9">
    <source>
        <dbReference type="EMBL" id="KAG8378725.1"/>
    </source>
</evidence>
<evidence type="ECO:0000313" key="10">
    <source>
        <dbReference type="Proteomes" id="UP000826271"/>
    </source>
</evidence>
<organism evidence="9 10">
    <name type="scientific">Buddleja alternifolia</name>
    <dbReference type="NCBI Taxonomy" id="168488"/>
    <lineage>
        <taxon>Eukaryota</taxon>
        <taxon>Viridiplantae</taxon>
        <taxon>Streptophyta</taxon>
        <taxon>Embryophyta</taxon>
        <taxon>Tracheophyta</taxon>
        <taxon>Spermatophyta</taxon>
        <taxon>Magnoliopsida</taxon>
        <taxon>eudicotyledons</taxon>
        <taxon>Gunneridae</taxon>
        <taxon>Pentapetalae</taxon>
        <taxon>asterids</taxon>
        <taxon>lamiids</taxon>
        <taxon>Lamiales</taxon>
        <taxon>Scrophulariaceae</taxon>
        <taxon>Buddlejeae</taxon>
        <taxon>Buddleja</taxon>
    </lineage>
</organism>
<feature type="chain" id="PRO_5043742366" description="Disease resistance N-terminal domain-containing protein" evidence="7">
    <location>
        <begin position="18"/>
        <end position="194"/>
    </location>
</feature>
<evidence type="ECO:0000256" key="4">
    <source>
        <dbReference type="ARBA" id="ARBA00022741"/>
    </source>
</evidence>
<dbReference type="AlphaFoldDB" id="A0AAV6XBC7"/>
<dbReference type="InterPro" id="IPR038005">
    <property type="entry name" value="RX-like_CC"/>
</dbReference>
<keyword evidence="6" id="KW-0067">ATP-binding</keyword>
<name>A0AAV6XBC7_9LAMI</name>
<proteinExistence type="inferred from homology"/>
<evidence type="ECO:0000256" key="2">
    <source>
        <dbReference type="ARBA" id="ARBA00022614"/>
    </source>
</evidence>
<keyword evidence="3" id="KW-0677">Repeat</keyword>
<gene>
    <name evidence="9" type="ORF">BUALT_Bualt07G0015100</name>
</gene>
<evidence type="ECO:0000256" key="1">
    <source>
        <dbReference type="ARBA" id="ARBA00008894"/>
    </source>
</evidence>